<reference evidence="2" key="1">
    <citation type="journal article" date="2023" name="Mol. Phylogenet. Evol.">
        <title>Genome-scale phylogeny and comparative genomics of the fungal order Sordariales.</title>
        <authorList>
            <person name="Hensen N."/>
            <person name="Bonometti L."/>
            <person name="Westerberg I."/>
            <person name="Brannstrom I.O."/>
            <person name="Guillou S."/>
            <person name="Cros-Aarteil S."/>
            <person name="Calhoun S."/>
            <person name="Haridas S."/>
            <person name="Kuo A."/>
            <person name="Mondo S."/>
            <person name="Pangilinan J."/>
            <person name="Riley R."/>
            <person name="LaButti K."/>
            <person name="Andreopoulos B."/>
            <person name="Lipzen A."/>
            <person name="Chen C."/>
            <person name="Yan M."/>
            <person name="Daum C."/>
            <person name="Ng V."/>
            <person name="Clum A."/>
            <person name="Steindorff A."/>
            <person name="Ohm R.A."/>
            <person name="Martin F."/>
            <person name="Silar P."/>
            <person name="Natvig D.O."/>
            <person name="Lalanne C."/>
            <person name="Gautier V."/>
            <person name="Ament-Velasquez S.L."/>
            <person name="Kruys A."/>
            <person name="Hutchinson M.I."/>
            <person name="Powell A.J."/>
            <person name="Barry K."/>
            <person name="Miller A.N."/>
            <person name="Grigoriev I.V."/>
            <person name="Debuchy R."/>
            <person name="Gladieux P."/>
            <person name="Hiltunen Thoren M."/>
            <person name="Johannesson H."/>
        </authorList>
    </citation>
    <scope>NUCLEOTIDE SEQUENCE</scope>
    <source>
        <strain evidence="2">PSN293</strain>
    </source>
</reference>
<dbReference type="InterPro" id="IPR056599">
    <property type="entry name" value="AAA_lid_fung"/>
</dbReference>
<organism evidence="2 3">
    <name type="scientific">Rhypophila decipiens</name>
    <dbReference type="NCBI Taxonomy" id="261697"/>
    <lineage>
        <taxon>Eukaryota</taxon>
        <taxon>Fungi</taxon>
        <taxon>Dikarya</taxon>
        <taxon>Ascomycota</taxon>
        <taxon>Pezizomycotina</taxon>
        <taxon>Sordariomycetes</taxon>
        <taxon>Sordariomycetidae</taxon>
        <taxon>Sordariales</taxon>
        <taxon>Naviculisporaceae</taxon>
        <taxon>Rhypophila</taxon>
    </lineage>
</organism>
<dbReference type="InterPro" id="IPR054289">
    <property type="entry name" value="DUF7025"/>
</dbReference>
<dbReference type="InterPro" id="IPR003959">
    <property type="entry name" value="ATPase_AAA_core"/>
</dbReference>
<dbReference type="Proteomes" id="UP001301769">
    <property type="component" value="Unassembled WGS sequence"/>
</dbReference>
<dbReference type="Pfam" id="PF00004">
    <property type="entry name" value="AAA"/>
    <property type="match status" value="1"/>
</dbReference>
<gene>
    <name evidence="2" type="ORF">QBC37DRAFT_403756</name>
</gene>
<evidence type="ECO:0000313" key="3">
    <source>
        <dbReference type="Proteomes" id="UP001301769"/>
    </source>
</evidence>
<dbReference type="SUPFAM" id="SSF52540">
    <property type="entry name" value="P-loop containing nucleoside triphosphate hydrolases"/>
    <property type="match status" value="1"/>
</dbReference>
<dbReference type="AlphaFoldDB" id="A0AAN6Y2K6"/>
<evidence type="ECO:0000259" key="1">
    <source>
        <dbReference type="SMART" id="SM00382"/>
    </source>
</evidence>
<dbReference type="Pfam" id="PF22942">
    <property type="entry name" value="DUF7025"/>
    <property type="match status" value="1"/>
</dbReference>
<dbReference type="GO" id="GO:0005524">
    <property type="term" value="F:ATP binding"/>
    <property type="evidence" value="ECO:0007669"/>
    <property type="project" value="InterPro"/>
</dbReference>
<evidence type="ECO:0000313" key="2">
    <source>
        <dbReference type="EMBL" id="KAK4210080.1"/>
    </source>
</evidence>
<accession>A0AAN6Y2K6</accession>
<name>A0AAN6Y2K6_9PEZI</name>
<dbReference type="GO" id="GO:0016887">
    <property type="term" value="F:ATP hydrolysis activity"/>
    <property type="evidence" value="ECO:0007669"/>
    <property type="project" value="InterPro"/>
</dbReference>
<dbReference type="EMBL" id="MU858185">
    <property type="protein sequence ID" value="KAK4210080.1"/>
    <property type="molecule type" value="Genomic_DNA"/>
</dbReference>
<dbReference type="Gene3D" id="3.40.50.300">
    <property type="entry name" value="P-loop containing nucleotide triphosphate hydrolases"/>
    <property type="match status" value="1"/>
</dbReference>
<feature type="domain" description="AAA+ ATPase" evidence="1">
    <location>
        <begin position="482"/>
        <end position="607"/>
    </location>
</feature>
<comment type="caution">
    <text evidence="2">The sequence shown here is derived from an EMBL/GenBank/DDBJ whole genome shotgun (WGS) entry which is preliminary data.</text>
</comment>
<dbReference type="CDD" id="cd19481">
    <property type="entry name" value="RecA-like_protease"/>
    <property type="match status" value="1"/>
</dbReference>
<reference evidence="2" key="2">
    <citation type="submission" date="2023-05" db="EMBL/GenBank/DDBJ databases">
        <authorList>
            <consortium name="Lawrence Berkeley National Laboratory"/>
            <person name="Steindorff A."/>
            <person name="Hensen N."/>
            <person name="Bonometti L."/>
            <person name="Westerberg I."/>
            <person name="Brannstrom I.O."/>
            <person name="Guillou S."/>
            <person name="Cros-Aarteil S."/>
            <person name="Calhoun S."/>
            <person name="Haridas S."/>
            <person name="Kuo A."/>
            <person name="Mondo S."/>
            <person name="Pangilinan J."/>
            <person name="Riley R."/>
            <person name="Labutti K."/>
            <person name="Andreopoulos B."/>
            <person name="Lipzen A."/>
            <person name="Chen C."/>
            <person name="Yanf M."/>
            <person name="Daum C."/>
            <person name="Ng V."/>
            <person name="Clum A."/>
            <person name="Ohm R."/>
            <person name="Martin F."/>
            <person name="Silar P."/>
            <person name="Natvig D."/>
            <person name="Lalanne C."/>
            <person name="Gautier V."/>
            <person name="Ament-Velasquez S.L."/>
            <person name="Kruys A."/>
            <person name="Hutchinson M.I."/>
            <person name="Powell A.J."/>
            <person name="Barry K."/>
            <person name="Miller A.N."/>
            <person name="Grigoriev I.V."/>
            <person name="Debuchy R."/>
            <person name="Gladieux P."/>
            <person name="Thoren M.H."/>
            <person name="Johannesson H."/>
        </authorList>
    </citation>
    <scope>NUCLEOTIDE SEQUENCE</scope>
    <source>
        <strain evidence="2">PSN293</strain>
    </source>
</reference>
<sequence>MHEPKQKEGAYVRYRVEYRHRVTDELLSHRETETFQADEHNATLDHVLTEPAFEVITTFRTRVIEASGPAKATPGPGVSIGQQMVTIPLSSPRYHLNIFSPAIINALQSVVQYYPSQSLTGDPVVVLWPYAVLVHHYDELTKFREDVSAKSPEDRCIMEKDAEEHLTLLLKFLDDHIMDEVREEQERNKRGVYTWELAWVSRKPGTTIMERWVGEKDWGVKVVYDMQGGIFEDPPLSWSMRGWAMRFDGRFLGRQLDWVTIGKFDGESTNDMYFIEPREIDDDNLEALPEAVREQISFGKTYWELLGKHCKHHKGESRDFPHNEIDALVMVDQKTWHADMNPSVRILDNADCRPMGADGTCASCRARKKTSDGEGKVGVQPLFEDYNKLVPEDEEDLYSHIYLLCPVEMKAFVFKTRNWETVHVQNFSEPKFEESMINGLVMDPVRKNTIMSLAKSYARRDKNGGELKKNMWSADFIKNKGGGLIFLLHGRPGVGKTCTAECIAAFTRRPLMILTPSDIGTTPGDVEMNLTRMFKRAMSWDAVLLIDEADVFMERRTTADLDRNSLVAGFLRALENYDGILFLTTNRVGAFDDAFISRVHIQLYYPEFTDEQRTLVWKTFTDKLQRERGDYIRLNIDAKEYIRGAEMRAVKWNGREIRNALQTAVALAEYDADKDEEGKILVTDTHLKAVVELSRDFKDYLNQLHKGDESKRAERKYERLDGFNK</sequence>
<protein>
    <recommendedName>
        <fullName evidence="1">AAA+ ATPase domain-containing protein</fullName>
    </recommendedName>
</protein>
<dbReference type="PANTHER" id="PTHR46411:SF4">
    <property type="entry name" value="AAA+ ATPASE DOMAIN-CONTAINING PROTEIN"/>
    <property type="match status" value="1"/>
</dbReference>
<dbReference type="InterPro" id="IPR003593">
    <property type="entry name" value="AAA+_ATPase"/>
</dbReference>
<proteinExistence type="predicted"/>
<dbReference type="InterPro" id="IPR027417">
    <property type="entry name" value="P-loop_NTPase"/>
</dbReference>
<dbReference type="SMART" id="SM00382">
    <property type="entry name" value="AAA"/>
    <property type="match status" value="1"/>
</dbReference>
<dbReference type="Pfam" id="PF23232">
    <property type="entry name" value="AAA_lid_13"/>
    <property type="match status" value="1"/>
</dbReference>
<keyword evidence="3" id="KW-1185">Reference proteome</keyword>
<dbReference type="PANTHER" id="PTHR46411">
    <property type="entry name" value="FAMILY ATPASE, PUTATIVE-RELATED"/>
    <property type="match status" value="1"/>
</dbReference>